<organism evidence="2 3">
    <name type="scientific">Nezara viridula</name>
    <name type="common">Southern green stink bug</name>
    <name type="synonym">Cimex viridulus</name>
    <dbReference type="NCBI Taxonomy" id="85310"/>
    <lineage>
        <taxon>Eukaryota</taxon>
        <taxon>Metazoa</taxon>
        <taxon>Ecdysozoa</taxon>
        <taxon>Arthropoda</taxon>
        <taxon>Hexapoda</taxon>
        <taxon>Insecta</taxon>
        <taxon>Pterygota</taxon>
        <taxon>Neoptera</taxon>
        <taxon>Paraneoptera</taxon>
        <taxon>Hemiptera</taxon>
        <taxon>Heteroptera</taxon>
        <taxon>Panheteroptera</taxon>
        <taxon>Pentatomomorpha</taxon>
        <taxon>Pentatomoidea</taxon>
        <taxon>Pentatomidae</taxon>
        <taxon>Pentatominae</taxon>
        <taxon>Nezara</taxon>
    </lineage>
</organism>
<evidence type="ECO:0000256" key="1">
    <source>
        <dbReference type="SAM" id="MobiDB-lite"/>
    </source>
</evidence>
<sequence length="70" mass="7772">MCKYLCKILVLGPHQANGPRPLERTRHDTVHALPFHQRPRPSQSGRCQRTPTAGTGYSLCGYGSSEVVPR</sequence>
<gene>
    <name evidence="2" type="ORF">NEZAVI_LOCUS64</name>
</gene>
<accession>A0A9P0DV35</accession>
<keyword evidence="3" id="KW-1185">Reference proteome</keyword>
<feature type="compositionally biased region" description="Polar residues" evidence="1">
    <location>
        <begin position="40"/>
        <end position="55"/>
    </location>
</feature>
<reference evidence="2" key="1">
    <citation type="submission" date="2022-01" db="EMBL/GenBank/DDBJ databases">
        <authorList>
            <person name="King R."/>
        </authorList>
    </citation>
    <scope>NUCLEOTIDE SEQUENCE</scope>
</reference>
<feature type="region of interest" description="Disordered" evidence="1">
    <location>
        <begin position="35"/>
        <end position="57"/>
    </location>
</feature>
<evidence type="ECO:0000313" key="3">
    <source>
        <dbReference type="Proteomes" id="UP001152798"/>
    </source>
</evidence>
<dbReference type="Proteomes" id="UP001152798">
    <property type="component" value="Chromosome 1"/>
</dbReference>
<evidence type="ECO:0000313" key="2">
    <source>
        <dbReference type="EMBL" id="CAH1388434.1"/>
    </source>
</evidence>
<dbReference type="AlphaFoldDB" id="A0A9P0DV35"/>
<protein>
    <submittedName>
        <fullName evidence="2">Uncharacterized protein</fullName>
    </submittedName>
</protein>
<proteinExistence type="predicted"/>
<name>A0A9P0DV35_NEZVI</name>
<dbReference type="EMBL" id="OV725077">
    <property type="protein sequence ID" value="CAH1388434.1"/>
    <property type="molecule type" value="Genomic_DNA"/>
</dbReference>